<evidence type="ECO:0000256" key="5">
    <source>
        <dbReference type="ARBA" id="ARBA00022989"/>
    </source>
</evidence>
<dbReference type="Proteomes" id="UP001515500">
    <property type="component" value="Chromosome 6"/>
</dbReference>
<feature type="transmembrane region" description="Helical" evidence="9">
    <location>
        <begin position="525"/>
        <end position="549"/>
    </location>
</feature>
<evidence type="ECO:0000256" key="3">
    <source>
        <dbReference type="ARBA" id="ARBA00022448"/>
    </source>
</evidence>
<feature type="domain" description="Mechanosensitive ion channel MscS" evidence="10">
    <location>
        <begin position="544"/>
        <end position="600"/>
    </location>
</feature>
<name>A0AB40BKD2_DIOCR</name>
<evidence type="ECO:0000256" key="6">
    <source>
        <dbReference type="ARBA" id="ARBA00023136"/>
    </source>
</evidence>
<accession>A0AB40BKD2</accession>
<proteinExistence type="inferred from homology"/>
<comment type="similarity">
    <text evidence="2 7">Belongs to the MscS (TC 1.A.23) family.</text>
</comment>
<protein>
    <recommendedName>
        <fullName evidence="7">Mechanosensitive ion channel protein</fullName>
    </recommendedName>
</protein>
<dbReference type="PANTHER" id="PTHR31618">
    <property type="entry name" value="MECHANOSENSITIVE ION CHANNEL PROTEIN 5"/>
    <property type="match status" value="1"/>
</dbReference>
<keyword evidence="3" id="KW-0813">Transport</keyword>
<evidence type="ECO:0000256" key="7">
    <source>
        <dbReference type="PIRNR" id="PIRNR017209"/>
    </source>
</evidence>
<keyword evidence="5 9" id="KW-1133">Transmembrane helix</keyword>
<comment type="subcellular location">
    <subcellularLocation>
        <location evidence="1">Membrane</location>
        <topology evidence="1">Multi-pass membrane protein</topology>
    </subcellularLocation>
</comment>
<dbReference type="GO" id="GO:0006820">
    <property type="term" value="P:monoatomic anion transport"/>
    <property type="evidence" value="ECO:0007669"/>
    <property type="project" value="TreeGrafter"/>
</dbReference>
<dbReference type="PIRSF" id="PIRSF017209">
    <property type="entry name" value="Memb_At2g17000_prd"/>
    <property type="match status" value="1"/>
</dbReference>
<evidence type="ECO:0000313" key="11">
    <source>
        <dbReference type="Proteomes" id="UP001515500"/>
    </source>
</evidence>
<feature type="transmembrane region" description="Helical" evidence="9">
    <location>
        <begin position="147"/>
        <end position="165"/>
    </location>
</feature>
<dbReference type="AlphaFoldDB" id="A0AB40BKD2"/>
<keyword evidence="6 7" id="KW-0472">Membrane</keyword>
<evidence type="ECO:0000313" key="12">
    <source>
        <dbReference type="RefSeq" id="XP_039127875.1"/>
    </source>
</evidence>
<dbReference type="GeneID" id="120263960"/>
<dbReference type="GO" id="GO:0005886">
    <property type="term" value="C:plasma membrane"/>
    <property type="evidence" value="ECO:0007669"/>
    <property type="project" value="UniProtKB-UniRule"/>
</dbReference>
<evidence type="ECO:0000256" key="9">
    <source>
        <dbReference type="SAM" id="Phobius"/>
    </source>
</evidence>
<dbReference type="GO" id="GO:0008381">
    <property type="term" value="F:mechanosensitive monoatomic ion channel activity"/>
    <property type="evidence" value="ECO:0007669"/>
    <property type="project" value="TreeGrafter"/>
</dbReference>
<dbReference type="Pfam" id="PF00924">
    <property type="entry name" value="MS_channel_2nd"/>
    <property type="match status" value="1"/>
</dbReference>
<dbReference type="RefSeq" id="XP_039127875.1">
    <property type="nucleotide sequence ID" value="XM_039271941.1"/>
</dbReference>
<feature type="compositionally biased region" description="Polar residues" evidence="8">
    <location>
        <begin position="16"/>
        <end position="26"/>
    </location>
</feature>
<evidence type="ECO:0000256" key="1">
    <source>
        <dbReference type="ARBA" id="ARBA00004141"/>
    </source>
</evidence>
<evidence type="ECO:0000259" key="10">
    <source>
        <dbReference type="Pfam" id="PF00924"/>
    </source>
</evidence>
<sequence length="727" mass="82730">MDSSDVILFIPGETSAPVSSRMASSDESGKPEISKGSVYSNPRKPLKTPKNPDGDGLCQRKQVPSSAYCKPKSRFVEKMVLVPSSNDDDDLAIVKDSSFRGSPLDRVNSKLKKNPSAFEEKVEDVEIYRKEVFTKGVKKWRKIKFRVFLEWGILLLSTGCLIASLTERKLQNFVIFGLEIWKWCLMVTVTFCGRLVTLWLMTVLVFVIEKNFLLRTKVLYFVYGLKNSVRVCIWLSLISLSWFLLFGQGVQRSAKTEKVLFYVSRILISLLIGSVNWVVKIILVKILASSFHMNKFFDRIREAFFNQYVLKMLSGPPENELAEKVGKSKSTGQLSFRSGGKTKGRVEEEVIDVTSLHKISQDKVSDSVMKRLIDLISDSGLSTISNIIDETFEEADQKDTQINSEHEAYVVSQMVFKNVAKPDYKYIEEEDLLRFFNKDEVHDVLLLFEGAAGTGKIKRSALKNWVVKAYLDRKSLAHSLNDSRTAVKQLHKLATGIAIIVNIVITLLLLGFATTKVLVVLSSQLLVVVFMFGNTCKTAFEAIIFVFVVHPFDVGDRCLIDGVQMIVEEMNILTTVFLKYNNEKIYYPNSVLATKPISNFYRSPDMSDSVEFCIDVATPIDCIGNLKERITMYLNSKPNHWHENHSLVVKDIVDLNKLYMALYVQHTLNFQNMTDRNIRRSDLVLELKRIFEDLRIRYNLLPQDVHLSYKGTIPPAIPFIQTSPNSQ</sequence>
<feature type="transmembrane region" description="Helical" evidence="9">
    <location>
        <begin position="259"/>
        <end position="283"/>
    </location>
</feature>
<dbReference type="Gene3D" id="2.30.30.60">
    <property type="match status" value="1"/>
</dbReference>
<feature type="transmembrane region" description="Helical" evidence="9">
    <location>
        <begin position="229"/>
        <end position="247"/>
    </location>
</feature>
<dbReference type="GO" id="GO:0050982">
    <property type="term" value="P:detection of mechanical stimulus"/>
    <property type="evidence" value="ECO:0007669"/>
    <property type="project" value="UniProtKB-ARBA"/>
</dbReference>
<gene>
    <name evidence="12" type="primary">LOC120263960</name>
</gene>
<dbReference type="InterPro" id="IPR006685">
    <property type="entry name" value="MscS_channel_2nd"/>
</dbReference>
<evidence type="ECO:0000256" key="2">
    <source>
        <dbReference type="ARBA" id="ARBA00008017"/>
    </source>
</evidence>
<feature type="transmembrane region" description="Helical" evidence="9">
    <location>
        <begin position="493"/>
        <end position="513"/>
    </location>
</feature>
<feature type="transmembrane region" description="Helical" evidence="9">
    <location>
        <begin position="185"/>
        <end position="208"/>
    </location>
</feature>
<keyword evidence="11" id="KW-1185">Reference proteome</keyword>
<evidence type="ECO:0000256" key="4">
    <source>
        <dbReference type="ARBA" id="ARBA00022692"/>
    </source>
</evidence>
<dbReference type="InterPro" id="IPR023408">
    <property type="entry name" value="MscS_beta-dom_sf"/>
</dbReference>
<dbReference type="InterPro" id="IPR010920">
    <property type="entry name" value="LSM_dom_sf"/>
</dbReference>
<reference evidence="12" key="1">
    <citation type="submission" date="2025-08" db="UniProtKB">
        <authorList>
            <consortium name="RefSeq"/>
        </authorList>
    </citation>
    <scope>IDENTIFICATION</scope>
</reference>
<dbReference type="PANTHER" id="PTHR31618:SF7">
    <property type="entry name" value="MECHANOSENSITIVE ION CHANNEL PROTEIN"/>
    <property type="match status" value="1"/>
</dbReference>
<dbReference type="InterPro" id="IPR016688">
    <property type="entry name" value="MscS-like_plants/fungi"/>
</dbReference>
<dbReference type="FunFam" id="2.30.30.60:FF:000003">
    <property type="entry name" value="Predicted mechanosensitive ion channel"/>
    <property type="match status" value="1"/>
</dbReference>
<feature type="region of interest" description="Disordered" evidence="8">
    <location>
        <begin position="1"/>
        <end position="65"/>
    </location>
</feature>
<evidence type="ECO:0000256" key="8">
    <source>
        <dbReference type="SAM" id="MobiDB-lite"/>
    </source>
</evidence>
<dbReference type="SUPFAM" id="SSF50182">
    <property type="entry name" value="Sm-like ribonucleoproteins"/>
    <property type="match status" value="1"/>
</dbReference>
<organism evidence="11 12">
    <name type="scientific">Dioscorea cayennensis subsp. rotundata</name>
    <name type="common">White Guinea yam</name>
    <name type="synonym">Dioscorea rotundata</name>
    <dbReference type="NCBI Taxonomy" id="55577"/>
    <lineage>
        <taxon>Eukaryota</taxon>
        <taxon>Viridiplantae</taxon>
        <taxon>Streptophyta</taxon>
        <taxon>Embryophyta</taxon>
        <taxon>Tracheophyta</taxon>
        <taxon>Spermatophyta</taxon>
        <taxon>Magnoliopsida</taxon>
        <taxon>Liliopsida</taxon>
        <taxon>Dioscoreales</taxon>
        <taxon>Dioscoreaceae</taxon>
        <taxon>Dioscorea</taxon>
    </lineage>
</organism>
<keyword evidence="4 9" id="KW-0812">Transmembrane</keyword>